<protein>
    <recommendedName>
        <fullName evidence="3">BLOC-1-related complex subunit 5</fullName>
    </recommendedName>
</protein>
<evidence type="ECO:0000256" key="1">
    <source>
        <dbReference type="ARBA" id="ARBA00004122"/>
    </source>
</evidence>
<accession>T1KV56</accession>
<keyword evidence="4" id="KW-0472">Membrane</keyword>
<dbReference type="GO" id="GO:0072384">
    <property type="term" value="P:organelle transport along microtubule"/>
    <property type="evidence" value="ECO:0007669"/>
    <property type="project" value="TreeGrafter"/>
</dbReference>
<dbReference type="GO" id="GO:0099078">
    <property type="term" value="C:BORC complex"/>
    <property type="evidence" value="ECO:0007669"/>
    <property type="project" value="TreeGrafter"/>
</dbReference>
<keyword evidence="5" id="KW-0458">Lysosome</keyword>
<evidence type="ECO:0000256" key="7">
    <source>
        <dbReference type="SAM" id="Coils"/>
    </source>
</evidence>
<dbReference type="Pfam" id="PF10158">
    <property type="entry name" value="LOH1CR12"/>
    <property type="match status" value="1"/>
</dbReference>
<reference evidence="8" key="2">
    <citation type="submission" date="2015-06" db="UniProtKB">
        <authorList>
            <consortium name="EnsemblMetazoa"/>
        </authorList>
    </citation>
    <scope>IDENTIFICATION</scope>
</reference>
<feature type="coiled-coil region" evidence="7">
    <location>
        <begin position="119"/>
        <end position="146"/>
    </location>
</feature>
<dbReference type="PANTHER" id="PTHR31634:SF2">
    <property type="entry name" value="BLOC-1-RELATED COMPLEX SUBUNIT 5"/>
    <property type="match status" value="1"/>
</dbReference>
<dbReference type="PANTHER" id="PTHR31634">
    <property type="entry name" value="BLOC-1-RELATED COMPLEX SUBUNIT 5"/>
    <property type="match status" value="1"/>
</dbReference>
<organism evidence="8 9">
    <name type="scientific">Tetranychus urticae</name>
    <name type="common">Two-spotted spider mite</name>
    <dbReference type="NCBI Taxonomy" id="32264"/>
    <lineage>
        <taxon>Eukaryota</taxon>
        <taxon>Metazoa</taxon>
        <taxon>Ecdysozoa</taxon>
        <taxon>Arthropoda</taxon>
        <taxon>Chelicerata</taxon>
        <taxon>Arachnida</taxon>
        <taxon>Acari</taxon>
        <taxon>Acariformes</taxon>
        <taxon>Trombidiformes</taxon>
        <taxon>Prostigmata</taxon>
        <taxon>Eleutherengona</taxon>
        <taxon>Raphignathae</taxon>
        <taxon>Tetranychoidea</taxon>
        <taxon>Tetranychidae</taxon>
        <taxon>Tetranychus</taxon>
    </lineage>
</organism>
<evidence type="ECO:0000256" key="5">
    <source>
        <dbReference type="ARBA" id="ARBA00023228"/>
    </source>
</evidence>
<comment type="similarity">
    <text evidence="2">Belongs to the BORCS5 family.</text>
</comment>
<keyword evidence="9" id="KW-1185">Reference proteome</keyword>
<dbReference type="EnsemblMetazoa" id="tetur22g02520.1">
    <property type="protein sequence ID" value="tetur22g02520.1"/>
    <property type="gene ID" value="tetur22g02520"/>
</dbReference>
<reference evidence="9" key="1">
    <citation type="submission" date="2011-08" db="EMBL/GenBank/DDBJ databases">
        <authorList>
            <person name="Rombauts S."/>
        </authorList>
    </citation>
    <scope>NUCLEOTIDE SEQUENCE</scope>
    <source>
        <strain evidence="9">London</strain>
    </source>
</reference>
<keyword evidence="6" id="KW-0449">Lipoprotein</keyword>
<keyword evidence="7" id="KW-0175">Coiled coil</keyword>
<evidence type="ECO:0000256" key="6">
    <source>
        <dbReference type="ARBA" id="ARBA00023288"/>
    </source>
</evidence>
<evidence type="ECO:0000313" key="9">
    <source>
        <dbReference type="Proteomes" id="UP000015104"/>
    </source>
</evidence>
<proteinExistence type="inferred from homology"/>
<dbReference type="Proteomes" id="UP000015104">
    <property type="component" value="Unassembled WGS sequence"/>
</dbReference>
<dbReference type="GO" id="GO:0030672">
    <property type="term" value="C:synaptic vesicle membrane"/>
    <property type="evidence" value="ECO:0007669"/>
    <property type="project" value="TreeGrafter"/>
</dbReference>
<evidence type="ECO:0000256" key="2">
    <source>
        <dbReference type="ARBA" id="ARBA00010235"/>
    </source>
</evidence>
<dbReference type="GO" id="GO:1903744">
    <property type="term" value="P:positive regulation of anterograde synaptic vesicle transport"/>
    <property type="evidence" value="ECO:0007669"/>
    <property type="project" value="TreeGrafter"/>
</dbReference>
<evidence type="ECO:0000256" key="4">
    <source>
        <dbReference type="ARBA" id="ARBA00023136"/>
    </source>
</evidence>
<dbReference type="InterPro" id="IPR018780">
    <property type="entry name" value="TBORCS5"/>
</dbReference>
<evidence type="ECO:0000256" key="3">
    <source>
        <dbReference type="ARBA" id="ARBA00022300"/>
    </source>
</evidence>
<dbReference type="GO" id="GO:0098574">
    <property type="term" value="C:cytoplasmic side of lysosomal membrane"/>
    <property type="evidence" value="ECO:0007669"/>
    <property type="project" value="TreeGrafter"/>
</dbReference>
<evidence type="ECO:0000313" key="8">
    <source>
        <dbReference type="EnsemblMetazoa" id="tetur22g02520.1"/>
    </source>
</evidence>
<comment type="subcellular location">
    <subcellularLocation>
        <location evidence="1">Lysosome membrane</location>
        <topology evidence="1">Lipid-anchor</topology>
        <orientation evidence="1">Cytoplasmic side</orientation>
    </subcellularLocation>
</comment>
<dbReference type="HOGENOM" id="CLU_1498187_0_0_1"/>
<dbReference type="CDD" id="cd22789">
    <property type="entry name" value="BORCS5-like"/>
    <property type="match status" value="1"/>
</dbReference>
<dbReference type="AlphaFoldDB" id="T1KV56"/>
<dbReference type="GO" id="GO:0032418">
    <property type="term" value="P:lysosome localization"/>
    <property type="evidence" value="ECO:0007669"/>
    <property type="project" value="InterPro"/>
</dbReference>
<name>T1KV56_TETUR</name>
<sequence length="180" mass="20562">MAINFYPLMSMNFLNKLITSKKKTSKTDNIVVVNNVPTSSPQSSTLKTTHFNLPFTPLIPDNVLSTGLLQLDPQPLSDFGLTIEDYLRKKVETVSRNQYKICEIIKETESTSIFLSNYLDAKDKRLKKVEESFDKVQELLNKCESSLESCLTNIDNLNRSLPPHLKLENLEYNKKLETSD</sequence>
<dbReference type="EMBL" id="CAEY01000589">
    <property type="status" value="NOT_ANNOTATED_CDS"/>
    <property type="molecule type" value="Genomic_DNA"/>
</dbReference>